<name>A0A8J2W2T6_9CRUS</name>
<reference evidence="2" key="1">
    <citation type="submission" date="2021-11" db="EMBL/GenBank/DDBJ databases">
        <authorList>
            <person name="Schell T."/>
        </authorList>
    </citation>
    <scope>NUCLEOTIDE SEQUENCE</scope>
    <source>
        <strain evidence="2">M5</strain>
    </source>
</reference>
<feature type="coiled-coil region" evidence="1">
    <location>
        <begin position="199"/>
        <end position="245"/>
    </location>
</feature>
<sequence length="277" mass="32489">MKQVITGKSVQGHALSSDILVKVSLLTSPVVRKEHLAQALRQICSRKGFKVLRTPQPLSSGSCRFNKPSMATDSSSPDKKQLFLAMLVAKVCHDSCYIRQYDFNNNIHQLLDPSAKKINQLRWSNNRLTADCDELKRFKQYMETVFVAKDKHICSLNEIVTAKKLEEAQNQKRPDEAQAARTEDLYFPDPEDILQHRDDEDEENELRDLEERFSNQQLKDHEEIDELINQELRDHQDDFEELTNQELRDHQEYMEELTNHEFKDMYEFGEDFCDSMF</sequence>
<organism evidence="2 3">
    <name type="scientific">Daphnia galeata</name>
    <dbReference type="NCBI Taxonomy" id="27404"/>
    <lineage>
        <taxon>Eukaryota</taxon>
        <taxon>Metazoa</taxon>
        <taxon>Ecdysozoa</taxon>
        <taxon>Arthropoda</taxon>
        <taxon>Crustacea</taxon>
        <taxon>Branchiopoda</taxon>
        <taxon>Diplostraca</taxon>
        <taxon>Cladocera</taxon>
        <taxon>Anomopoda</taxon>
        <taxon>Daphniidae</taxon>
        <taxon>Daphnia</taxon>
    </lineage>
</organism>
<evidence type="ECO:0000313" key="3">
    <source>
        <dbReference type="Proteomes" id="UP000789390"/>
    </source>
</evidence>
<dbReference type="Proteomes" id="UP000789390">
    <property type="component" value="Unassembled WGS sequence"/>
</dbReference>
<keyword evidence="1" id="KW-0175">Coiled coil</keyword>
<evidence type="ECO:0000256" key="1">
    <source>
        <dbReference type="SAM" id="Coils"/>
    </source>
</evidence>
<dbReference type="EMBL" id="CAKKLH010000091">
    <property type="protein sequence ID" value="CAH0102754.1"/>
    <property type="molecule type" value="Genomic_DNA"/>
</dbReference>
<protein>
    <submittedName>
        <fullName evidence="2">Uncharacterized protein</fullName>
    </submittedName>
</protein>
<dbReference type="AlphaFoldDB" id="A0A8J2W2T6"/>
<keyword evidence="3" id="KW-1185">Reference proteome</keyword>
<evidence type="ECO:0000313" key="2">
    <source>
        <dbReference type="EMBL" id="CAH0102754.1"/>
    </source>
</evidence>
<proteinExistence type="predicted"/>
<accession>A0A8J2W2T6</accession>
<gene>
    <name evidence="2" type="ORF">DGAL_LOCUS5272</name>
</gene>
<comment type="caution">
    <text evidence="2">The sequence shown here is derived from an EMBL/GenBank/DDBJ whole genome shotgun (WGS) entry which is preliminary data.</text>
</comment>